<proteinExistence type="inferred from homology"/>
<evidence type="ECO:0000259" key="7">
    <source>
        <dbReference type="Pfam" id="PF00483"/>
    </source>
</evidence>
<evidence type="ECO:0000256" key="5">
    <source>
        <dbReference type="ARBA" id="ARBA00048128"/>
    </source>
</evidence>
<evidence type="ECO:0000256" key="4">
    <source>
        <dbReference type="ARBA" id="ARBA00022695"/>
    </source>
</evidence>
<feature type="domain" description="Nucleotidyl transferase" evidence="7">
    <location>
        <begin position="5"/>
        <end position="269"/>
    </location>
</feature>
<dbReference type="RefSeq" id="WP_248254864.1">
    <property type="nucleotide sequence ID" value="NZ_JAIWJX010000004.1"/>
</dbReference>
<organism evidence="8 9">
    <name type="scientific">Fictibacillus marinisediminis</name>
    <dbReference type="NCBI Taxonomy" id="2878389"/>
    <lineage>
        <taxon>Bacteria</taxon>
        <taxon>Bacillati</taxon>
        <taxon>Bacillota</taxon>
        <taxon>Bacilli</taxon>
        <taxon>Bacillales</taxon>
        <taxon>Fictibacillaceae</taxon>
        <taxon>Fictibacillus</taxon>
    </lineage>
</organism>
<dbReference type="NCBIfam" id="TIGR01099">
    <property type="entry name" value="galU"/>
    <property type="match status" value="1"/>
</dbReference>
<accession>A0A9X2BF94</accession>
<evidence type="ECO:0000256" key="2">
    <source>
        <dbReference type="ARBA" id="ARBA00012415"/>
    </source>
</evidence>
<dbReference type="Pfam" id="PF00483">
    <property type="entry name" value="NTP_transferase"/>
    <property type="match status" value="1"/>
</dbReference>
<comment type="catalytic activity">
    <reaction evidence="5 6">
        <text>alpha-D-glucose 1-phosphate + UTP + H(+) = UDP-alpha-D-glucose + diphosphate</text>
        <dbReference type="Rhea" id="RHEA:19889"/>
        <dbReference type="ChEBI" id="CHEBI:15378"/>
        <dbReference type="ChEBI" id="CHEBI:33019"/>
        <dbReference type="ChEBI" id="CHEBI:46398"/>
        <dbReference type="ChEBI" id="CHEBI:58601"/>
        <dbReference type="ChEBI" id="CHEBI:58885"/>
        <dbReference type="EC" id="2.7.7.9"/>
    </reaction>
</comment>
<dbReference type="CDD" id="cd02541">
    <property type="entry name" value="UGPase_prokaryotic"/>
    <property type="match status" value="1"/>
</dbReference>
<comment type="similarity">
    <text evidence="1 6">Belongs to the UDPGP type 2 family.</text>
</comment>
<protein>
    <recommendedName>
        <fullName evidence="2 6">UTP--glucose-1-phosphate uridylyltransferase</fullName>
        <ecNumber evidence="2 6">2.7.7.9</ecNumber>
    </recommendedName>
    <alternativeName>
        <fullName evidence="6">UDP-glucose pyrophosphorylase</fullName>
    </alternativeName>
</protein>
<dbReference type="EMBL" id="JAIWJX010000004">
    <property type="protein sequence ID" value="MCK6259496.1"/>
    <property type="molecule type" value="Genomic_DNA"/>
</dbReference>
<dbReference type="EC" id="2.7.7.9" evidence="2 6"/>
<dbReference type="GO" id="GO:0003983">
    <property type="term" value="F:UTP:glucose-1-phosphate uridylyltransferase activity"/>
    <property type="evidence" value="ECO:0007669"/>
    <property type="project" value="UniProtKB-EC"/>
</dbReference>
<name>A0A9X2BF94_9BACL</name>
<evidence type="ECO:0000256" key="3">
    <source>
        <dbReference type="ARBA" id="ARBA00022679"/>
    </source>
</evidence>
<dbReference type="PANTHER" id="PTHR43197:SF1">
    <property type="entry name" value="UTP--GLUCOSE-1-PHOSPHATE URIDYLYLTRANSFERASE"/>
    <property type="match status" value="1"/>
</dbReference>
<evidence type="ECO:0000256" key="6">
    <source>
        <dbReference type="RuleBase" id="RU361259"/>
    </source>
</evidence>
<gene>
    <name evidence="8" type="primary">galU</name>
    <name evidence="8" type="ORF">LCY76_23270</name>
</gene>
<comment type="caution">
    <text evidence="8">The sequence shown here is derived from an EMBL/GenBank/DDBJ whole genome shotgun (WGS) entry which is preliminary data.</text>
</comment>
<evidence type="ECO:0000313" key="8">
    <source>
        <dbReference type="EMBL" id="MCK6259496.1"/>
    </source>
</evidence>
<dbReference type="InterPro" id="IPR005835">
    <property type="entry name" value="NTP_transferase_dom"/>
</dbReference>
<dbReference type="Gene3D" id="3.90.550.10">
    <property type="entry name" value="Spore Coat Polysaccharide Biosynthesis Protein SpsA, Chain A"/>
    <property type="match status" value="1"/>
</dbReference>
<dbReference type="GO" id="GO:0006011">
    <property type="term" value="P:UDP-alpha-D-glucose metabolic process"/>
    <property type="evidence" value="ECO:0007669"/>
    <property type="project" value="InterPro"/>
</dbReference>
<dbReference type="InterPro" id="IPR005771">
    <property type="entry name" value="GalU_uridylyltTrfase_bac/arc"/>
</dbReference>
<keyword evidence="3 6" id="KW-0808">Transferase</keyword>
<dbReference type="PANTHER" id="PTHR43197">
    <property type="entry name" value="UTP--GLUCOSE-1-PHOSPHATE URIDYLYLTRANSFERASE"/>
    <property type="match status" value="1"/>
</dbReference>
<evidence type="ECO:0000256" key="1">
    <source>
        <dbReference type="ARBA" id="ARBA00006890"/>
    </source>
</evidence>
<dbReference type="SUPFAM" id="SSF53448">
    <property type="entry name" value="Nucleotide-diphospho-sugar transferases"/>
    <property type="match status" value="1"/>
</dbReference>
<dbReference type="AlphaFoldDB" id="A0A9X2BF94"/>
<evidence type="ECO:0000313" key="9">
    <source>
        <dbReference type="Proteomes" id="UP001139011"/>
    </source>
</evidence>
<keyword evidence="4 6" id="KW-0548">Nucleotidyltransferase</keyword>
<dbReference type="Proteomes" id="UP001139011">
    <property type="component" value="Unassembled WGS sequence"/>
</dbReference>
<reference evidence="8" key="1">
    <citation type="submission" date="2021-09" db="EMBL/GenBank/DDBJ databases">
        <title>Genome analysis of Fictibacillus sp. KIGAM418 isolated from marine sediment.</title>
        <authorList>
            <person name="Seo M.-J."/>
            <person name="Cho E.-S."/>
            <person name="Hwang C.Y."/>
        </authorList>
    </citation>
    <scope>NUCLEOTIDE SEQUENCE</scope>
    <source>
        <strain evidence="8">KIGAM418</strain>
    </source>
</reference>
<dbReference type="InterPro" id="IPR029044">
    <property type="entry name" value="Nucleotide-diphossugar_trans"/>
</dbReference>
<keyword evidence="9" id="KW-1185">Reference proteome</keyword>
<sequence>MKVRKAIIPIAGLGTRFLPATKAQPKAMFPIVDKPAIQYVVEEAVASGIEEIFIIINPSDRAIQNHFNRSYELEEILELRNKIELRNAVKKLSSLAKIKFLIQKHPKGLGDAISCARPFIKEDEPFAVLLGDDIVRSQIPCLTQLIQVYESHRSPVIGVLPVKDKDISKYGIIHPKNDNKGRIIPIKTLVEKPALHHAPSRYAIIGRYILLPQIFALIEKTPPDKKNQEIQLTDALIQLNKVQSILAYKFQGKRYDVGDRIGFLEANIDFALQREDLNERLTALLRNKSL</sequence>